<evidence type="ECO:0000256" key="12">
    <source>
        <dbReference type="ARBA" id="ARBA00079425"/>
    </source>
</evidence>
<evidence type="ECO:0000313" key="17">
    <source>
        <dbReference type="Proteomes" id="UP000694545"/>
    </source>
</evidence>
<dbReference type="PANTHER" id="PTHR12247:SF69">
    <property type="entry name" value="LETHAL(3)MALIGNANT BRAIN TUMOR-LIKE PROTEIN 1"/>
    <property type="match status" value="1"/>
</dbReference>
<dbReference type="GO" id="GO:2000058">
    <property type="term" value="P:regulation of ubiquitin-dependent protein catabolic process"/>
    <property type="evidence" value="ECO:0007669"/>
    <property type="project" value="UniProtKB-ARBA"/>
</dbReference>
<name>A0A8D2LAW4_VARKO</name>
<dbReference type="InterPro" id="IPR004092">
    <property type="entry name" value="Mbt"/>
</dbReference>
<dbReference type="Gene3D" id="1.10.150.50">
    <property type="entry name" value="Transcription Factor, Ets-1"/>
    <property type="match status" value="1"/>
</dbReference>
<proteinExistence type="predicted"/>
<protein>
    <recommendedName>
        <fullName evidence="11">Lethal(3)malignant brain tumor-like protein 1</fullName>
    </recommendedName>
    <alternativeName>
        <fullName evidence="12">L(3)mbt protein homolog</fullName>
    </alternativeName>
</protein>
<keyword evidence="7" id="KW-0156">Chromatin regulator</keyword>
<dbReference type="CDD" id="cd20134">
    <property type="entry name" value="MBT_L3MBTL1_rpt2"/>
    <property type="match status" value="1"/>
</dbReference>
<feature type="repeat" description="MBT" evidence="13">
    <location>
        <begin position="125"/>
        <end position="219"/>
    </location>
</feature>
<dbReference type="Gene3D" id="2.30.30.140">
    <property type="match status" value="3"/>
</dbReference>
<keyword evidence="9" id="KW-0804">Transcription</keyword>
<dbReference type="GO" id="GO:0008270">
    <property type="term" value="F:zinc ion binding"/>
    <property type="evidence" value="ECO:0007669"/>
    <property type="project" value="UniProtKB-KW"/>
</dbReference>
<dbReference type="GO" id="GO:0006325">
    <property type="term" value="P:chromatin organization"/>
    <property type="evidence" value="ECO:0007669"/>
    <property type="project" value="UniProtKB-KW"/>
</dbReference>
<dbReference type="PROSITE" id="PS51079">
    <property type="entry name" value="MBT"/>
    <property type="match status" value="3"/>
</dbReference>
<accession>A0A8D2LAW4</accession>
<evidence type="ECO:0000256" key="10">
    <source>
        <dbReference type="ARBA" id="ARBA00023242"/>
    </source>
</evidence>
<dbReference type="PROSITE" id="PS51802">
    <property type="entry name" value="ZF_CCHHC"/>
    <property type="match status" value="1"/>
</dbReference>
<keyword evidence="5 14" id="KW-0863">Zinc-finger</keyword>
<dbReference type="OMA" id="DIHAAGW"/>
<reference evidence="16" key="1">
    <citation type="submission" date="2025-08" db="UniProtKB">
        <authorList>
            <consortium name="Ensembl"/>
        </authorList>
    </citation>
    <scope>IDENTIFICATION</scope>
</reference>
<dbReference type="Gene3D" id="4.10.320.30">
    <property type="match status" value="1"/>
</dbReference>
<evidence type="ECO:0000256" key="3">
    <source>
        <dbReference type="ARBA" id="ARBA00022723"/>
    </source>
</evidence>
<dbReference type="FunFam" id="2.30.30.140:FF:000007">
    <property type="entry name" value="Lethal(3)malignant brain tumor-like protein 1"/>
    <property type="match status" value="1"/>
</dbReference>
<feature type="repeat" description="MBT" evidence="13">
    <location>
        <begin position="327"/>
        <end position="423"/>
    </location>
</feature>
<dbReference type="PANTHER" id="PTHR12247">
    <property type="entry name" value="POLYCOMB GROUP PROTEIN"/>
    <property type="match status" value="1"/>
</dbReference>
<dbReference type="SUPFAM" id="SSF63748">
    <property type="entry name" value="Tudor/PWWP/MBT"/>
    <property type="match status" value="3"/>
</dbReference>
<evidence type="ECO:0000256" key="14">
    <source>
        <dbReference type="PROSITE-ProRule" id="PRU01143"/>
    </source>
</evidence>
<dbReference type="Pfam" id="PF01530">
    <property type="entry name" value="zf-C2HC"/>
    <property type="match status" value="1"/>
</dbReference>
<keyword evidence="17" id="KW-1185">Reference proteome</keyword>
<keyword evidence="3" id="KW-0479">Metal-binding</keyword>
<evidence type="ECO:0000256" key="1">
    <source>
        <dbReference type="ARBA" id="ARBA00004123"/>
    </source>
</evidence>
<dbReference type="InterPro" id="IPR013761">
    <property type="entry name" value="SAM/pointed_sf"/>
</dbReference>
<evidence type="ECO:0000256" key="9">
    <source>
        <dbReference type="ARBA" id="ARBA00023163"/>
    </source>
</evidence>
<evidence type="ECO:0000256" key="5">
    <source>
        <dbReference type="ARBA" id="ARBA00022771"/>
    </source>
</evidence>
<comment type="subcellular location">
    <subcellularLocation>
        <location evidence="1">Nucleus</location>
    </subcellularLocation>
</comment>
<dbReference type="GO" id="GO:0005634">
    <property type="term" value="C:nucleus"/>
    <property type="evidence" value="ECO:0007669"/>
    <property type="project" value="UniProtKB-SubCell"/>
</dbReference>
<dbReference type="SMART" id="SM00454">
    <property type="entry name" value="SAM"/>
    <property type="match status" value="1"/>
</dbReference>
<keyword evidence="8" id="KW-0805">Transcription regulation</keyword>
<dbReference type="InterPro" id="IPR002515">
    <property type="entry name" value="Znf_C2H2C"/>
</dbReference>
<dbReference type="InterPro" id="IPR047362">
    <property type="entry name" value="MBT_L3MBTL1_rpt3"/>
</dbReference>
<evidence type="ECO:0000256" key="2">
    <source>
        <dbReference type="ARBA" id="ARBA00022491"/>
    </source>
</evidence>
<evidence type="ECO:0000256" key="4">
    <source>
        <dbReference type="ARBA" id="ARBA00022737"/>
    </source>
</evidence>
<dbReference type="Pfam" id="PF00536">
    <property type="entry name" value="SAM_1"/>
    <property type="match status" value="1"/>
</dbReference>
<dbReference type="PROSITE" id="PS50105">
    <property type="entry name" value="SAM_DOMAIN"/>
    <property type="match status" value="1"/>
</dbReference>
<dbReference type="GO" id="GO:0045892">
    <property type="term" value="P:negative regulation of DNA-templated transcription"/>
    <property type="evidence" value="ECO:0007669"/>
    <property type="project" value="TreeGrafter"/>
</dbReference>
<evidence type="ECO:0000256" key="13">
    <source>
        <dbReference type="PROSITE-ProRule" id="PRU00459"/>
    </source>
</evidence>
<evidence type="ECO:0000256" key="7">
    <source>
        <dbReference type="ARBA" id="ARBA00022853"/>
    </source>
</evidence>
<dbReference type="GO" id="GO:0042393">
    <property type="term" value="F:histone binding"/>
    <property type="evidence" value="ECO:0007669"/>
    <property type="project" value="TreeGrafter"/>
</dbReference>
<dbReference type="GO" id="GO:0003682">
    <property type="term" value="F:chromatin binding"/>
    <property type="evidence" value="ECO:0007669"/>
    <property type="project" value="TreeGrafter"/>
</dbReference>
<keyword evidence="4" id="KW-0677">Repeat</keyword>
<dbReference type="SMART" id="SM00561">
    <property type="entry name" value="MBT"/>
    <property type="match status" value="3"/>
</dbReference>
<evidence type="ECO:0000259" key="15">
    <source>
        <dbReference type="PROSITE" id="PS50105"/>
    </source>
</evidence>
<dbReference type="AlphaFoldDB" id="A0A8D2LAW4"/>
<dbReference type="Pfam" id="PF02820">
    <property type="entry name" value="MBT"/>
    <property type="match status" value="3"/>
</dbReference>
<dbReference type="FunFam" id="1.10.150.50:FF:000035">
    <property type="entry name" value="lethal(3)malignant brain tumor-like protein 3 isoform X2"/>
    <property type="match status" value="1"/>
</dbReference>
<feature type="domain" description="SAM" evidence="15">
    <location>
        <begin position="566"/>
        <end position="630"/>
    </location>
</feature>
<evidence type="ECO:0000256" key="6">
    <source>
        <dbReference type="ARBA" id="ARBA00022833"/>
    </source>
</evidence>
<dbReference type="InterPro" id="IPR050548">
    <property type="entry name" value="PcG_chromatin_remod_factors"/>
</dbReference>
<dbReference type="InterPro" id="IPR001660">
    <property type="entry name" value="SAM"/>
</dbReference>
<evidence type="ECO:0000313" key="16">
    <source>
        <dbReference type="Ensembl" id="ENSVKKP00000019403.1"/>
    </source>
</evidence>
<organism evidence="16 17">
    <name type="scientific">Varanus komodoensis</name>
    <name type="common">Komodo dragon</name>
    <dbReference type="NCBI Taxonomy" id="61221"/>
    <lineage>
        <taxon>Eukaryota</taxon>
        <taxon>Metazoa</taxon>
        <taxon>Chordata</taxon>
        <taxon>Craniata</taxon>
        <taxon>Vertebrata</taxon>
        <taxon>Euteleostomi</taxon>
        <taxon>Lepidosauria</taxon>
        <taxon>Squamata</taxon>
        <taxon>Bifurcata</taxon>
        <taxon>Unidentata</taxon>
        <taxon>Episquamata</taxon>
        <taxon>Toxicofera</taxon>
        <taxon>Anguimorpha</taxon>
        <taxon>Paleoanguimorpha</taxon>
        <taxon>Varanoidea</taxon>
        <taxon>Varanidae</taxon>
        <taxon>Varanus</taxon>
    </lineage>
</organism>
<dbReference type="SUPFAM" id="SSF47769">
    <property type="entry name" value="SAM/Pointed domain"/>
    <property type="match status" value="1"/>
</dbReference>
<keyword evidence="6" id="KW-0862">Zinc</keyword>
<sequence>MRAETKIVSGFAHHTIPRRGRVSLCRSAQREEASIWVPAHTLQNDSRYLIISCIVRTSPLDLQKLRVDEGRRGDRRERKRTSLAFLFSKPCLQVFKHGNASGTTMALMVCILLFSVSGEEKTDGWTWASYLEEQKAAAVPINLFQEHKNGFKVGMKLEGIDPQHPSMYFILTVAEVCGYRMRLHFDGYSECHDFWLNADSPNIHPAGWFEKTGHKLQPPKGSFLPGGKRKPAPLYGWRGRSKRNAAPTGFQVGMKLEAVDRMNPSLICVATVTDVVDNRFLVHFDNWDDTYDYWCDPTSPYIHPVGWCQEHGKPLTPPQDYPDPENFTWEKYLLETGASAVPAWAFKVRQPHGFLINMRLEAVDRRTPSLIRVATVEDVEDYRIKVIHFDGWSHIYDFWIDSDHPDIHPVGWCSKTGHPLQPPLSNRAQHLAVCPTPGCDGSGHVTGRFTAHYCISGCPLAEKNQGRMKADLSDTENSVRKRNLIGFSQRKKSRHHGRTQNNQVKLQQPKFRLDNRRPISPDNMHQSLFMSALSAHPDRSLSLCWEQHCKLLPGVAGITASTVAKWTTDEVFSFVQTLTGCEDQAKLFKDEMIDGEAFLLLTQADIVKIMSVKLGPALKIYNAILMFKNADDTLK</sequence>
<reference evidence="16" key="2">
    <citation type="submission" date="2025-09" db="UniProtKB">
        <authorList>
            <consortium name="Ensembl"/>
        </authorList>
    </citation>
    <scope>IDENTIFICATION</scope>
</reference>
<dbReference type="CDD" id="cd20137">
    <property type="entry name" value="MBT_L3MBTL1_rpt3"/>
    <property type="match status" value="1"/>
</dbReference>
<evidence type="ECO:0000256" key="8">
    <source>
        <dbReference type="ARBA" id="ARBA00023015"/>
    </source>
</evidence>
<dbReference type="SUPFAM" id="SSF103637">
    <property type="entry name" value="CCHHC domain"/>
    <property type="match status" value="1"/>
</dbReference>
<dbReference type="FunFam" id="4.10.320.30:FF:000001">
    <property type="entry name" value="Myelin transcription factor 1-like, a"/>
    <property type="match status" value="1"/>
</dbReference>
<dbReference type="Proteomes" id="UP000694545">
    <property type="component" value="Unplaced"/>
</dbReference>
<evidence type="ECO:0000256" key="11">
    <source>
        <dbReference type="ARBA" id="ARBA00068102"/>
    </source>
</evidence>
<dbReference type="InterPro" id="IPR036060">
    <property type="entry name" value="Znf_C2H2C_sf"/>
</dbReference>
<keyword evidence="10" id="KW-0539">Nucleus</keyword>
<dbReference type="CDD" id="cd09582">
    <property type="entry name" value="SAM_Scm-like-3MBT3_4"/>
    <property type="match status" value="1"/>
</dbReference>
<feature type="repeat" description="MBT" evidence="13">
    <location>
        <begin position="231"/>
        <end position="318"/>
    </location>
</feature>
<dbReference type="Ensembl" id="ENSVKKT00000019880.1">
    <property type="protein sequence ID" value="ENSVKKP00000019403.1"/>
    <property type="gene ID" value="ENSVKKG00000013141.1"/>
</dbReference>
<keyword evidence="2" id="KW-0678">Repressor</keyword>